<accession>A0AAJ7S767</accession>
<evidence type="ECO:0000256" key="5">
    <source>
        <dbReference type="ARBA" id="ARBA00023170"/>
    </source>
</evidence>
<reference evidence="10" key="1">
    <citation type="submission" date="2025-08" db="UniProtKB">
        <authorList>
            <consortium name="RefSeq"/>
        </authorList>
    </citation>
    <scope>IDENTIFICATION</scope>
    <source>
        <tissue evidence="10">Whole body</tissue>
    </source>
</reference>
<feature type="transmembrane region" description="Helical" evidence="7">
    <location>
        <begin position="240"/>
        <end position="261"/>
    </location>
</feature>
<evidence type="ECO:0000256" key="8">
    <source>
        <dbReference type="SAM" id="SignalP"/>
    </source>
</evidence>
<proteinExistence type="inferred from homology"/>
<keyword evidence="7" id="KW-0472">Membrane</keyword>
<dbReference type="Proteomes" id="UP000694925">
    <property type="component" value="Unplaced"/>
</dbReference>
<evidence type="ECO:0000256" key="3">
    <source>
        <dbReference type="ARBA" id="ARBA00022729"/>
    </source>
</evidence>
<comment type="subcellular location">
    <subcellularLocation>
        <location evidence="1">Membrane</location>
        <topology evidence="1">Multi-pass membrane protein</topology>
    </subcellularLocation>
</comment>
<feature type="signal peptide" evidence="8">
    <location>
        <begin position="1"/>
        <end position="23"/>
    </location>
</feature>
<name>A0AAJ7S767_9HYME</name>
<feature type="chain" id="PRO_5042487681" evidence="8">
    <location>
        <begin position="24"/>
        <end position="282"/>
    </location>
</feature>
<dbReference type="RefSeq" id="XP_026671975.1">
    <property type="nucleotide sequence ID" value="XM_026816174.1"/>
</dbReference>
<dbReference type="KEGG" id="ccal:113464715"/>
<dbReference type="Gene3D" id="1.20.1070.10">
    <property type="entry name" value="Rhodopsin 7-helix transmembrane proteins"/>
    <property type="match status" value="1"/>
</dbReference>
<organism evidence="9 10">
    <name type="scientific">Ceratina calcarata</name>
    <dbReference type="NCBI Taxonomy" id="156304"/>
    <lineage>
        <taxon>Eukaryota</taxon>
        <taxon>Metazoa</taxon>
        <taxon>Ecdysozoa</taxon>
        <taxon>Arthropoda</taxon>
        <taxon>Hexapoda</taxon>
        <taxon>Insecta</taxon>
        <taxon>Pterygota</taxon>
        <taxon>Neoptera</taxon>
        <taxon>Endopterygota</taxon>
        <taxon>Hymenoptera</taxon>
        <taxon>Apocrita</taxon>
        <taxon>Aculeata</taxon>
        <taxon>Apoidea</taxon>
        <taxon>Anthophila</taxon>
        <taxon>Apidae</taxon>
        <taxon>Ceratina</taxon>
        <taxon>Zadontomerus</taxon>
    </lineage>
</organism>
<evidence type="ECO:0000313" key="10">
    <source>
        <dbReference type="RefSeq" id="XP_026671975.1"/>
    </source>
</evidence>
<keyword evidence="4" id="KW-0297">G-protein coupled receptor</keyword>
<evidence type="ECO:0000256" key="7">
    <source>
        <dbReference type="SAM" id="Phobius"/>
    </source>
</evidence>
<keyword evidence="7" id="KW-1133">Transmembrane helix</keyword>
<dbReference type="GeneID" id="113464715"/>
<protein>
    <submittedName>
        <fullName evidence="10">G-protein coupled receptor Mth2-like</fullName>
    </submittedName>
</protein>
<evidence type="ECO:0000256" key="6">
    <source>
        <dbReference type="ARBA" id="ARBA00023224"/>
    </source>
</evidence>
<feature type="transmembrane region" description="Helical" evidence="7">
    <location>
        <begin position="179"/>
        <end position="198"/>
    </location>
</feature>
<evidence type="ECO:0000256" key="4">
    <source>
        <dbReference type="ARBA" id="ARBA00023040"/>
    </source>
</evidence>
<dbReference type="PANTHER" id="PTHR46953:SF1">
    <property type="entry name" value="G-PROTEIN COUPLED RECEPTOR MTH-LIKE 1-RELATED"/>
    <property type="match status" value="1"/>
</dbReference>
<keyword evidence="7" id="KW-0812">Transmembrane</keyword>
<keyword evidence="6" id="KW-0807">Transducer</keyword>
<keyword evidence="9" id="KW-1185">Reference proteome</keyword>
<dbReference type="AlphaFoldDB" id="A0AAJ7S767"/>
<dbReference type="PANTHER" id="PTHR46953">
    <property type="entry name" value="G-PROTEIN COUPLED RECEPTOR MTH-LIKE 1-RELATED"/>
    <property type="match status" value="1"/>
</dbReference>
<evidence type="ECO:0000313" key="9">
    <source>
        <dbReference type="Proteomes" id="UP000694925"/>
    </source>
</evidence>
<dbReference type="InterPro" id="IPR023311">
    <property type="entry name" value="Methusela_ecto_dom_2"/>
</dbReference>
<evidence type="ECO:0000256" key="1">
    <source>
        <dbReference type="ARBA" id="ARBA00004141"/>
    </source>
</evidence>
<comment type="similarity">
    <text evidence="2">Belongs to the G-protein coupled receptor 2 family. Mth subfamily.</text>
</comment>
<dbReference type="GO" id="GO:0016020">
    <property type="term" value="C:membrane"/>
    <property type="evidence" value="ECO:0007669"/>
    <property type="project" value="UniProtKB-SubCell"/>
</dbReference>
<dbReference type="Gene3D" id="2.170.180.11">
    <property type="entry name" value="Methuselah ectodomain, domain 2"/>
    <property type="match status" value="1"/>
</dbReference>
<dbReference type="InterPro" id="IPR052808">
    <property type="entry name" value="GPCR_Mth-like"/>
</dbReference>
<gene>
    <name evidence="10" type="primary">LOC113464715</name>
</gene>
<evidence type="ECO:0000256" key="2">
    <source>
        <dbReference type="ARBA" id="ARBA00008979"/>
    </source>
</evidence>
<sequence>MSGNDTLKFLGIGLLLVIHAIQCTNESQSDEQSISSILPPAEDAKKNITDFRSNLSLCCPYGDRLMNGECVPVNATLRLPPLYSANDLKLIDGTPDPWRYFHLIVQKPGCQNGVYKQLSPDYNVEHLFQLLNDSTIYMFIIEVTLEDNLYCINGVIDSNISDVNYCFVPEDEIGGSKTYGLYISIPFLFATFFVYSVLPELKNLHGRTLRGYIGCLLVAYVMLATMQTVPPDDISDQSCYVLGTKCILCITLSMLSLTYHYQSRIFIVFCRIPSDRRPSFYC</sequence>
<feature type="transmembrane region" description="Helical" evidence="7">
    <location>
        <begin position="210"/>
        <end position="228"/>
    </location>
</feature>
<keyword evidence="5" id="KW-0675">Receptor</keyword>
<dbReference type="GO" id="GO:0004930">
    <property type="term" value="F:G protein-coupled receptor activity"/>
    <property type="evidence" value="ECO:0007669"/>
    <property type="project" value="UniProtKB-KW"/>
</dbReference>
<keyword evidence="3 8" id="KW-0732">Signal</keyword>